<comment type="catalytic activity">
    <reaction evidence="14">
        <text>4-(phosphooxy)-L-threonine + 2-oxoglutarate = (R)-3-hydroxy-2-oxo-4-phosphooxybutanoate + L-glutamate</text>
        <dbReference type="Rhea" id="RHEA:16573"/>
        <dbReference type="ChEBI" id="CHEBI:16810"/>
        <dbReference type="ChEBI" id="CHEBI:29985"/>
        <dbReference type="ChEBI" id="CHEBI:58452"/>
        <dbReference type="ChEBI" id="CHEBI:58538"/>
        <dbReference type="EC" id="2.6.1.52"/>
    </reaction>
</comment>
<evidence type="ECO:0000256" key="7">
    <source>
        <dbReference type="ARBA" id="ARBA00022576"/>
    </source>
</evidence>
<dbReference type="RefSeq" id="WP_125228910.1">
    <property type="nucleotide sequence ID" value="NZ_RQYT01000042.1"/>
</dbReference>
<accession>A0A3P1WQ34</accession>
<proteinExistence type="inferred from homology"/>
<evidence type="ECO:0000313" key="18">
    <source>
        <dbReference type="Proteomes" id="UP000280935"/>
    </source>
</evidence>
<evidence type="ECO:0000256" key="6">
    <source>
        <dbReference type="ARBA" id="ARBA00022490"/>
    </source>
</evidence>
<dbReference type="InterPro" id="IPR000192">
    <property type="entry name" value="Aminotrans_V_dom"/>
</dbReference>
<dbReference type="PANTHER" id="PTHR21152">
    <property type="entry name" value="AMINOTRANSFERASE CLASS V"/>
    <property type="match status" value="1"/>
</dbReference>
<dbReference type="AlphaFoldDB" id="A0A3P1WQ34"/>
<keyword evidence="9 17" id="KW-0808">Transferase</keyword>
<keyword evidence="11" id="KW-0664">Pyridoxine biosynthesis</keyword>
<evidence type="ECO:0000256" key="9">
    <source>
        <dbReference type="ARBA" id="ARBA00022679"/>
    </source>
</evidence>
<evidence type="ECO:0000313" key="17">
    <source>
        <dbReference type="EMBL" id="RRD48375.1"/>
    </source>
</evidence>
<evidence type="ECO:0000256" key="15">
    <source>
        <dbReference type="ARBA" id="ARBA00049007"/>
    </source>
</evidence>
<dbReference type="InterPro" id="IPR015421">
    <property type="entry name" value="PyrdxlP-dep_Trfase_major"/>
</dbReference>
<comment type="similarity">
    <text evidence="4">Belongs to the class-V pyridoxal-phosphate-dependent aminotransferase family. SerC subfamily.</text>
</comment>
<keyword evidence="8" id="KW-0028">Amino-acid biosynthesis</keyword>
<organism evidence="17 18">
    <name type="scientific">Arachnia propionica</name>
    <dbReference type="NCBI Taxonomy" id="1750"/>
    <lineage>
        <taxon>Bacteria</taxon>
        <taxon>Bacillati</taxon>
        <taxon>Actinomycetota</taxon>
        <taxon>Actinomycetes</taxon>
        <taxon>Propionibacteriales</taxon>
        <taxon>Propionibacteriaceae</taxon>
        <taxon>Arachnia</taxon>
    </lineage>
</organism>
<reference evidence="17 18" key="1">
    <citation type="submission" date="2018-11" db="EMBL/GenBank/DDBJ databases">
        <title>Genomes From Bacteria Associated with the Canine Oral Cavity: a Test Case for Automated Genome-Based Taxonomic Assignment.</title>
        <authorList>
            <person name="Coil D.A."/>
            <person name="Jospin G."/>
            <person name="Darling A.E."/>
            <person name="Wallis C."/>
            <person name="Davis I.J."/>
            <person name="Harris S."/>
            <person name="Eisen J.A."/>
            <person name="Holcombe L.J."/>
            <person name="O'Flynn C."/>
        </authorList>
    </citation>
    <scope>NUCLEOTIDE SEQUENCE [LARGE SCALE GENOMIC DNA]</scope>
    <source>
        <strain evidence="17 18">OH2822_COT-296</strain>
    </source>
</reference>
<protein>
    <recommendedName>
        <fullName evidence="5">phosphoserine transaminase</fullName>
        <ecNumber evidence="5">2.6.1.52</ecNumber>
    </recommendedName>
    <alternativeName>
        <fullName evidence="13">Phosphohydroxythreonine aminotransferase</fullName>
    </alternativeName>
</protein>
<dbReference type="SUPFAM" id="SSF53383">
    <property type="entry name" value="PLP-dependent transferases"/>
    <property type="match status" value="1"/>
</dbReference>
<comment type="pathway">
    <text evidence="3">Amino-acid biosynthesis; L-serine biosynthesis; L-serine from 3-phospho-D-glycerate: step 2/3.</text>
</comment>
<name>A0A3P1WQ34_9ACTN</name>
<dbReference type="GO" id="GO:0008615">
    <property type="term" value="P:pyridoxine biosynthetic process"/>
    <property type="evidence" value="ECO:0007669"/>
    <property type="project" value="UniProtKB-KW"/>
</dbReference>
<dbReference type="GO" id="GO:0008453">
    <property type="term" value="F:alanine-glyoxylate transaminase activity"/>
    <property type="evidence" value="ECO:0007669"/>
    <property type="project" value="TreeGrafter"/>
</dbReference>
<evidence type="ECO:0000256" key="10">
    <source>
        <dbReference type="ARBA" id="ARBA00022898"/>
    </source>
</evidence>
<dbReference type="InterPro" id="IPR006272">
    <property type="entry name" value="Pser_aminoTfrase_mycobac"/>
</dbReference>
<evidence type="ECO:0000256" key="8">
    <source>
        <dbReference type="ARBA" id="ARBA00022605"/>
    </source>
</evidence>
<dbReference type="Gene3D" id="3.90.1150.10">
    <property type="entry name" value="Aspartate Aminotransferase, domain 1"/>
    <property type="match status" value="1"/>
</dbReference>
<dbReference type="GO" id="GO:0019265">
    <property type="term" value="P:glycine biosynthetic process, by transamination of glyoxylate"/>
    <property type="evidence" value="ECO:0007669"/>
    <property type="project" value="TreeGrafter"/>
</dbReference>
<feature type="domain" description="Aminotransferase class V" evidence="16">
    <location>
        <begin position="148"/>
        <end position="337"/>
    </location>
</feature>
<dbReference type="GO" id="GO:0006564">
    <property type="term" value="P:L-serine biosynthetic process"/>
    <property type="evidence" value="ECO:0007669"/>
    <property type="project" value="UniProtKB-KW"/>
</dbReference>
<evidence type="ECO:0000256" key="1">
    <source>
        <dbReference type="ARBA" id="ARBA00001933"/>
    </source>
</evidence>
<dbReference type="OrthoDB" id="975012at2"/>
<dbReference type="Gene3D" id="3.40.640.10">
    <property type="entry name" value="Type I PLP-dependent aspartate aminotransferase-like (Major domain)"/>
    <property type="match status" value="1"/>
</dbReference>
<dbReference type="InterPro" id="IPR015424">
    <property type="entry name" value="PyrdxlP-dep_Trfase"/>
</dbReference>
<dbReference type="InterPro" id="IPR015422">
    <property type="entry name" value="PyrdxlP-dep_Trfase_small"/>
</dbReference>
<dbReference type="PANTHER" id="PTHR21152:SF40">
    <property type="entry name" value="ALANINE--GLYOXYLATE AMINOTRANSFERASE"/>
    <property type="match status" value="1"/>
</dbReference>
<evidence type="ECO:0000256" key="12">
    <source>
        <dbReference type="ARBA" id="ARBA00023299"/>
    </source>
</evidence>
<gene>
    <name evidence="17" type="ORF">EII35_13080</name>
</gene>
<comment type="function">
    <text evidence="2">Catalyzes the reversible conversion of 3-phosphohydroxypyruvate to phosphoserine and of 3-hydroxy-2-oxo-4-phosphonooxybutanoate to phosphohydroxythreonine.</text>
</comment>
<dbReference type="Pfam" id="PF00266">
    <property type="entry name" value="Aminotran_5"/>
    <property type="match status" value="1"/>
</dbReference>
<dbReference type="UniPathway" id="UPA00135">
    <property type="reaction ID" value="UER00197"/>
</dbReference>
<evidence type="ECO:0000256" key="14">
    <source>
        <dbReference type="ARBA" id="ARBA00047630"/>
    </source>
</evidence>
<dbReference type="GO" id="GO:0004648">
    <property type="term" value="F:O-phospho-L-serine:2-oxoglutarate aminotransferase activity"/>
    <property type="evidence" value="ECO:0007669"/>
    <property type="project" value="UniProtKB-EC"/>
</dbReference>
<keyword evidence="6" id="KW-0963">Cytoplasm</keyword>
<evidence type="ECO:0000256" key="3">
    <source>
        <dbReference type="ARBA" id="ARBA00005099"/>
    </source>
</evidence>
<dbReference type="NCBIfam" id="TIGR01366">
    <property type="entry name" value="serC_3"/>
    <property type="match status" value="1"/>
</dbReference>
<evidence type="ECO:0000256" key="5">
    <source>
        <dbReference type="ARBA" id="ARBA00013030"/>
    </source>
</evidence>
<comment type="caution">
    <text evidence="17">The sequence shown here is derived from an EMBL/GenBank/DDBJ whole genome shotgun (WGS) entry which is preliminary data.</text>
</comment>
<keyword evidence="7 17" id="KW-0032">Aminotransferase</keyword>
<dbReference type="GO" id="GO:0004760">
    <property type="term" value="F:L-serine-pyruvate transaminase activity"/>
    <property type="evidence" value="ECO:0007669"/>
    <property type="project" value="TreeGrafter"/>
</dbReference>
<evidence type="ECO:0000256" key="4">
    <source>
        <dbReference type="ARBA" id="ARBA00006904"/>
    </source>
</evidence>
<sequence>MTRDGPTVAWENAQVIVIPQELLPADGRFGSGPAKVRAEAVDRLTRRQDVLGTSHRQAPVKHLVREIQEGLAELYRLPDGYEVVLGNGGSTLFWDMAVCSLIEQRSSHAVFGEFTRKFARAAERAPFLAAPLVEESAPGTVTLPRTGDADVLAWAHNETSTGAAAPVERIGEGLVVIDGTSAAGGMDVDVADTDVYYFAPQKNLSSDGGLWLALVSPAALDRAARLASGGRWIPEILNLDVAVQNSRKQQTLNTPALTTLLLLQDQIAWLLELGGLAAAEARCRQMTDHVHAWAESRPWASSFVADPGHRSPVVATIDLADEVDGKQVLSVLRDNGIVDIDPYRALGRNQLRIGCYVSVDLADVEALTRCIDHVVERL</sequence>
<evidence type="ECO:0000259" key="16">
    <source>
        <dbReference type="Pfam" id="PF00266"/>
    </source>
</evidence>
<evidence type="ECO:0000256" key="13">
    <source>
        <dbReference type="ARBA" id="ARBA00031421"/>
    </source>
</evidence>
<evidence type="ECO:0000256" key="11">
    <source>
        <dbReference type="ARBA" id="ARBA00023096"/>
    </source>
</evidence>
<dbReference type="EC" id="2.6.1.52" evidence="5"/>
<comment type="catalytic activity">
    <reaction evidence="15">
        <text>O-phospho-L-serine + 2-oxoglutarate = 3-phosphooxypyruvate + L-glutamate</text>
        <dbReference type="Rhea" id="RHEA:14329"/>
        <dbReference type="ChEBI" id="CHEBI:16810"/>
        <dbReference type="ChEBI" id="CHEBI:18110"/>
        <dbReference type="ChEBI" id="CHEBI:29985"/>
        <dbReference type="ChEBI" id="CHEBI:57524"/>
        <dbReference type="EC" id="2.6.1.52"/>
    </reaction>
</comment>
<keyword evidence="12" id="KW-0718">Serine biosynthesis</keyword>
<dbReference type="Proteomes" id="UP000280935">
    <property type="component" value="Unassembled WGS sequence"/>
</dbReference>
<dbReference type="EMBL" id="RQYT01000042">
    <property type="protein sequence ID" value="RRD48375.1"/>
    <property type="molecule type" value="Genomic_DNA"/>
</dbReference>
<evidence type="ECO:0000256" key="2">
    <source>
        <dbReference type="ARBA" id="ARBA00003483"/>
    </source>
</evidence>
<dbReference type="InterPro" id="IPR022278">
    <property type="entry name" value="Pser_aminoTfrase"/>
</dbReference>
<keyword evidence="10" id="KW-0663">Pyridoxal phosphate</keyword>
<comment type="cofactor">
    <cofactor evidence="1">
        <name>pyridoxal 5'-phosphate</name>
        <dbReference type="ChEBI" id="CHEBI:597326"/>
    </cofactor>
</comment>
<dbReference type="PIRSF" id="PIRSF000525">
    <property type="entry name" value="SerC"/>
    <property type="match status" value="1"/>
</dbReference>